<evidence type="ECO:0000313" key="3">
    <source>
        <dbReference type="Proteomes" id="UP001189429"/>
    </source>
</evidence>
<evidence type="ECO:0000313" key="2">
    <source>
        <dbReference type="EMBL" id="CAK0808588.1"/>
    </source>
</evidence>
<protein>
    <recommendedName>
        <fullName evidence="4">Subtilisin</fullName>
    </recommendedName>
</protein>
<reference evidence="2" key="1">
    <citation type="submission" date="2023-10" db="EMBL/GenBank/DDBJ databases">
        <authorList>
            <person name="Chen Y."/>
            <person name="Shah S."/>
            <person name="Dougan E. K."/>
            <person name="Thang M."/>
            <person name="Chan C."/>
        </authorList>
    </citation>
    <scope>NUCLEOTIDE SEQUENCE [LARGE SCALE GENOMIC DNA]</scope>
</reference>
<sequence>MVVLSVVMSSVCLPLDELSGQLLDDIMPALDLTTTGDDLDMMRDMIDGCFSQLNDEDAILMEILFTRENGTKVNMSAKIKGQSTDLMKAKFATLDEKLATGAKMMEDQNLLDLLSLIEDNPADALIIGPADLSVSDVQNALPSAYVNLVGDPRTPDSTSVKVGAFSSLACDNHTFAGTVFYGLETLKTNMMFGDSAAVVTATSPATSCTGQVDCSSVSWPSECGSALSAERIACEAACAAANDLMTLKASIVDANTYRCDIFQDDADGNPCDVLNMAGDATNGYTNDCLLGGASSVTRLAVTCTLAEYTTYVRQWEQRLANVFTRVDDVLDAKQGQISVNLKDLVDEYITTPVESIVEGSSCKFLKTAYGDLITGLCFKGAMGFRYPIAAVLLLERRADRRAHPADVRDLAALGGQPEQEAARKAEQAGTAGDAWAASEAT</sequence>
<evidence type="ECO:0000256" key="1">
    <source>
        <dbReference type="SAM" id="MobiDB-lite"/>
    </source>
</evidence>
<accession>A0ABN9QSR5</accession>
<evidence type="ECO:0008006" key="4">
    <source>
        <dbReference type="Google" id="ProtNLM"/>
    </source>
</evidence>
<comment type="caution">
    <text evidence="2">The sequence shown here is derived from an EMBL/GenBank/DDBJ whole genome shotgun (WGS) entry which is preliminary data.</text>
</comment>
<organism evidence="2 3">
    <name type="scientific">Prorocentrum cordatum</name>
    <dbReference type="NCBI Taxonomy" id="2364126"/>
    <lineage>
        <taxon>Eukaryota</taxon>
        <taxon>Sar</taxon>
        <taxon>Alveolata</taxon>
        <taxon>Dinophyceae</taxon>
        <taxon>Prorocentrales</taxon>
        <taxon>Prorocentraceae</taxon>
        <taxon>Prorocentrum</taxon>
    </lineage>
</organism>
<feature type="region of interest" description="Disordered" evidence="1">
    <location>
        <begin position="411"/>
        <end position="441"/>
    </location>
</feature>
<dbReference type="Proteomes" id="UP001189429">
    <property type="component" value="Unassembled WGS sequence"/>
</dbReference>
<dbReference type="EMBL" id="CAUYUJ010004214">
    <property type="protein sequence ID" value="CAK0808588.1"/>
    <property type="molecule type" value="Genomic_DNA"/>
</dbReference>
<name>A0ABN9QSR5_9DINO</name>
<keyword evidence="3" id="KW-1185">Reference proteome</keyword>
<gene>
    <name evidence="2" type="ORF">PCOR1329_LOCUS14140</name>
</gene>
<proteinExistence type="predicted"/>